<feature type="region of interest" description="Disordered" evidence="1">
    <location>
        <begin position="461"/>
        <end position="480"/>
    </location>
</feature>
<feature type="compositionally biased region" description="Polar residues" evidence="1">
    <location>
        <begin position="858"/>
        <end position="868"/>
    </location>
</feature>
<feature type="region of interest" description="Disordered" evidence="1">
    <location>
        <begin position="1545"/>
        <end position="1567"/>
    </location>
</feature>
<feature type="region of interest" description="Disordered" evidence="1">
    <location>
        <begin position="546"/>
        <end position="571"/>
    </location>
</feature>
<evidence type="ECO:0000313" key="2">
    <source>
        <dbReference type="EMBL" id="CEM54916.1"/>
    </source>
</evidence>
<feature type="compositionally biased region" description="Low complexity" evidence="1">
    <location>
        <begin position="249"/>
        <end position="270"/>
    </location>
</feature>
<feature type="compositionally biased region" description="Basic and acidic residues" evidence="1">
    <location>
        <begin position="466"/>
        <end position="477"/>
    </location>
</feature>
<feature type="compositionally biased region" description="Polar residues" evidence="1">
    <location>
        <begin position="809"/>
        <end position="829"/>
    </location>
</feature>
<feature type="region of interest" description="Disordered" evidence="1">
    <location>
        <begin position="712"/>
        <end position="887"/>
    </location>
</feature>
<feature type="compositionally biased region" description="Basic and acidic residues" evidence="1">
    <location>
        <begin position="1198"/>
        <end position="1226"/>
    </location>
</feature>
<dbReference type="EMBL" id="CDMZ01005829">
    <property type="protein sequence ID" value="CEM54916.1"/>
    <property type="molecule type" value="Genomic_DNA"/>
</dbReference>
<feature type="region of interest" description="Disordered" evidence="1">
    <location>
        <begin position="1270"/>
        <end position="1301"/>
    </location>
</feature>
<feature type="region of interest" description="Disordered" evidence="1">
    <location>
        <begin position="241"/>
        <end position="270"/>
    </location>
</feature>
<feature type="region of interest" description="Disordered" evidence="1">
    <location>
        <begin position="35"/>
        <end position="71"/>
    </location>
</feature>
<feature type="region of interest" description="Disordered" evidence="1">
    <location>
        <begin position="643"/>
        <end position="664"/>
    </location>
</feature>
<sequence>MKTLFDKLITQELHARDEILEELNANKEKARVLQGELEPLSKPEKDQLAQRSAKEQDKTCGVEKPNNDPKQTELNLKQRIQSTNGLLSLLQSIKENRWRQWTELKMELFNVYERLGLTGGDASSVIDTCQSRNDKPPTGPGDPLGLVSAVSLQKLGERVDSFKKIESGRKKEICNLRESIKEILVTTGRVVVGPPEDSLGCGNAAAVVVEDSSDAIAASAAGDMDRAGQWRRMPVPSLNMMSAQRRESTSGSGMAPSSSSSSPSSSAPSATLAYRQESGGVFRVCPLKGAEGAGWEALAPLHRAPPRFWSAIGSLSPTGDCGGGEGAVEGELSDSFLKFLRAALGVFRGLYAARWALLQTTATKLEASWIALSKAKATESTGKNLSSVSAGEGKGKGKGGREGFEENVEIGDGNIEGGNELRARIAAEHQQAVSSLRLGSVLAVQEVKRLQKLWMKCCAQRAGNQEGRDEAEREKGEGGSGVRFSVETAVAMLGAALGESETARAAIEERRLELPRISALQEGETRLLQMMQKTAEGAAARRLLNDLNSREREGQRRGRVGSLPSGDEKRARELVRTLPNTLRKLKEEAEKFSKAHFAGHSPSSLSVCIPLSCLSPDASRESGRGSSSSLLAVDTQRLNDIQEGKGRAGDEAEASTPVSSSVSDTTAVAVGARAATFPLTVWLEEAKRKGHGLYGPTAADSAPPFFHLSAAAAESQEATTSNIPSQPSKDKEKECASRVESPEEQECSSEFAHQPTDVSSATDSTPTGIPVSTVLSTQKPKELSESLPHDRARRPHIGTASPIPLPSRKSPQLQRPSTSACRNTLQQQIDMKVPAKQQPAHGGANTLPETREAKVPTYSPSGRPSANHTYVERPGQMHNASSSSASSSASAPVIVPICAGAPKASLLDSSLVSLPSLPYANVLIPASSLYTDAFPFPLHPSATPTHAQAQAEGGLKQHQTQTDTDHHYPARVNAHIAPPLTQTSPNQLHQSPTALPSITQPLSDSFPKKTDKRKTTQTSKQMRSTPNQTPPPRANPVRERESEGEISNCPPPQTRKKAQTGAPLPSPPILPSRSQQQQPGSRVLLPGRTNTRQQREGPGSKNMRGSSPPRGGSAVSFASAIPIGSSAEAPVPRLSHVSRALAERHRVSRFISAPSSETTANNVHALTKCAARLLPPPHERSREEREKTFARLRRQGRSWKETAAAERQMPKDKDIVHATAQSRKEFSPLPRKLSPSPSPTSSLPGERDSLLLRPPADPSALLVFPGPLARSLSRSSSTNALSQGHADPNQSHHGTAGSMSTSTGLTAQCRLVAKHCSFSGTSNMRESEEKPDGGGGGAPCSRNSHTQPQIQNAATRERNSLKSKRAPTPTAPGGLKEVSISDVNSRDSFQSLGGEAYNFLIPSAPKNPINDTHASHLHPYPLSPYAAPSGFLPPGRMDSIHKGAPGGSFDFSGGASGVALQQLPVDTICTPHALQMRTSLSSTPSASLPQQPVVTPPSVSLPLPRQQLPQYQYGVGVEGKQSIGLFGLVGGGQEHHLGDSSVCLSKTSAAEEDPRGSCPPSANAPPVQWNSVKEQVATNIQYALDRLHCTSPQKEKEN</sequence>
<feature type="compositionally biased region" description="Polar residues" evidence="1">
    <location>
        <begin position="1341"/>
        <end position="1354"/>
    </location>
</feature>
<gene>
    <name evidence="2" type="ORF">Cvel_13161</name>
</gene>
<feature type="compositionally biased region" description="Low complexity" evidence="1">
    <location>
        <begin position="712"/>
        <end position="721"/>
    </location>
</feature>
<feature type="compositionally biased region" description="Basic and acidic residues" evidence="1">
    <location>
        <begin position="39"/>
        <end position="71"/>
    </location>
</feature>
<organism evidence="2">
    <name type="scientific">Chromera velia CCMP2878</name>
    <dbReference type="NCBI Taxonomy" id="1169474"/>
    <lineage>
        <taxon>Eukaryota</taxon>
        <taxon>Sar</taxon>
        <taxon>Alveolata</taxon>
        <taxon>Colpodellida</taxon>
        <taxon>Chromeraceae</taxon>
        <taxon>Chromera</taxon>
    </lineage>
</organism>
<accession>A0A0G4ICH6</accession>
<feature type="region of interest" description="Disordered" evidence="1">
    <location>
        <begin position="1320"/>
        <end position="1382"/>
    </location>
</feature>
<proteinExistence type="predicted"/>
<feature type="region of interest" description="Disordered" evidence="1">
    <location>
        <begin position="1480"/>
        <end position="1501"/>
    </location>
</feature>
<feature type="compositionally biased region" description="Polar residues" evidence="1">
    <location>
        <begin position="1016"/>
        <end position="1027"/>
    </location>
</feature>
<feature type="compositionally biased region" description="Basic and acidic residues" evidence="1">
    <location>
        <begin position="779"/>
        <end position="790"/>
    </location>
</feature>
<feature type="compositionally biased region" description="Polar residues" evidence="1">
    <location>
        <begin position="980"/>
        <end position="1003"/>
    </location>
</feature>
<feature type="compositionally biased region" description="Basic and acidic residues" evidence="1">
    <location>
        <begin position="393"/>
        <end position="404"/>
    </location>
</feature>
<evidence type="ECO:0000256" key="1">
    <source>
        <dbReference type="SAM" id="MobiDB-lite"/>
    </source>
</evidence>
<protein>
    <submittedName>
        <fullName evidence="2">Uncharacterized protein</fullName>
    </submittedName>
</protein>
<reference evidence="2" key="1">
    <citation type="submission" date="2014-11" db="EMBL/GenBank/DDBJ databases">
        <authorList>
            <person name="Otto D Thomas"/>
            <person name="Naeem Raeece"/>
        </authorList>
    </citation>
    <scope>NUCLEOTIDE SEQUENCE</scope>
</reference>
<feature type="compositionally biased region" description="Low complexity" evidence="1">
    <location>
        <begin position="654"/>
        <end position="664"/>
    </location>
</feature>
<feature type="region of interest" description="Disordered" evidence="1">
    <location>
        <begin position="381"/>
        <end position="411"/>
    </location>
</feature>
<feature type="compositionally biased region" description="Polar residues" evidence="1">
    <location>
        <begin position="756"/>
        <end position="767"/>
    </location>
</feature>
<feature type="compositionally biased region" description="Low complexity" evidence="1">
    <location>
        <begin position="1227"/>
        <end position="1244"/>
    </location>
</feature>
<feature type="region of interest" description="Disordered" evidence="1">
    <location>
        <begin position="978"/>
        <end position="1116"/>
    </location>
</feature>
<feature type="compositionally biased region" description="Basic and acidic residues" evidence="1">
    <location>
        <begin position="728"/>
        <end position="741"/>
    </location>
</feature>
<dbReference type="VEuPathDB" id="CryptoDB:Cvel_13161"/>
<feature type="region of interest" description="Disordered" evidence="1">
    <location>
        <begin position="941"/>
        <end position="964"/>
    </location>
</feature>
<feature type="compositionally biased region" description="Low complexity" evidence="1">
    <location>
        <begin position="1270"/>
        <end position="1282"/>
    </location>
</feature>
<feature type="region of interest" description="Disordered" evidence="1">
    <location>
        <begin position="1190"/>
        <end position="1254"/>
    </location>
</feature>
<feature type="compositionally biased region" description="Polar residues" evidence="1">
    <location>
        <begin position="1288"/>
        <end position="1301"/>
    </location>
</feature>
<name>A0A0G4ICH6_9ALVE</name>